<dbReference type="InterPro" id="IPR003337">
    <property type="entry name" value="Trehalose_PPase"/>
</dbReference>
<dbReference type="Pfam" id="PF00982">
    <property type="entry name" value="Glyco_transf_20"/>
    <property type="match status" value="1"/>
</dbReference>
<evidence type="ECO:0000256" key="4">
    <source>
        <dbReference type="ARBA" id="ARBA00022490"/>
    </source>
</evidence>
<proteinExistence type="inferred from homology"/>
<protein>
    <submittedName>
        <fullName evidence="7">Glycosyltransferase family 20 protein</fullName>
    </submittedName>
</protein>
<gene>
    <name evidence="7" type="ORF">K458DRAFT_388618</name>
</gene>
<dbReference type="Gene3D" id="3.40.50.1000">
    <property type="entry name" value="HAD superfamily/HAD-like"/>
    <property type="match status" value="1"/>
</dbReference>
<name>A0A6G1J3X6_9PLEO</name>
<dbReference type="EMBL" id="MU005580">
    <property type="protein sequence ID" value="KAF2684920.1"/>
    <property type="molecule type" value="Genomic_DNA"/>
</dbReference>
<dbReference type="Pfam" id="PF02358">
    <property type="entry name" value="Trehalose_PPase"/>
    <property type="match status" value="1"/>
</dbReference>
<dbReference type="NCBIfam" id="TIGR01484">
    <property type="entry name" value="HAD-SF-IIB"/>
    <property type="match status" value="1"/>
</dbReference>
<dbReference type="PANTHER" id="PTHR10788">
    <property type="entry name" value="TREHALOSE-6-PHOSPHATE SYNTHASE"/>
    <property type="match status" value="1"/>
</dbReference>
<dbReference type="InterPro" id="IPR001830">
    <property type="entry name" value="Glyco_trans_20"/>
</dbReference>
<dbReference type="FunFam" id="3.30.70.1020:FF:000001">
    <property type="entry name" value="Alpha,alpha-trehalose-phosphate synthase [UDP-forming] 1"/>
    <property type="match status" value="1"/>
</dbReference>
<evidence type="ECO:0000313" key="8">
    <source>
        <dbReference type="Proteomes" id="UP000799291"/>
    </source>
</evidence>
<dbReference type="InterPro" id="IPR006379">
    <property type="entry name" value="HAD-SF_hydro_IIB"/>
</dbReference>
<feature type="compositionally biased region" description="Basic and acidic residues" evidence="6">
    <location>
        <begin position="139"/>
        <end position="151"/>
    </location>
</feature>
<dbReference type="Gene3D" id="3.30.70.1020">
    <property type="entry name" value="Trehalose-6-phosphate phosphatase related protein, domain 2"/>
    <property type="match status" value="1"/>
</dbReference>
<dbReference type="FunFam" id="3.40.50.2000:FF:000099">
    <property type="entry name" value="Alpha,alpha-trehalose phosphate synthase subunit, putative"/>
    <property type="match status" value="1"/>
</dbReference>
<evidence type="ECO:0000313" key="7">
    <source>
        <dbReference type="EMBL" id="KAF2684920.1"/>
    </source>
</evidence>
<evidence type="ECO:0000256" key="5">
    <source>
        <dbReference type="ARBA" id="ARBA00022553"/>
    </source>
</evidence>
<dbReference type="GO" id="GO:0005829">
    <property type="term" value="C:cytosol"/>
    <property type="evidence" value="ECO:0007669"/>
    <property type="project" value="TreeGrafter"/>
</dbReference>
<dbReference type="InterPro" id="IPR023214">
    <property type="entry name" value="HAD_sf"/>
</dbReference>
<dbReference type="GO" id="GO:0005992">
    <property type="term" value="P:trehalose biosynthetic process"/>
    <property type="evidence" value="ECO:0007669"/>
    <property type="project" value="InterPro"/>
</dbReference>
<feature type="region of interest" description="Disordered" evidence="6">
    <location>
        <begin position="19"/>
        <end position="46"/>
    </location>
</feature>
<dbReference type="SUPFAM" id="SSF56784">
    <property type="entry name" value="HAD-like"/>
    <property type="match status" value="1"/>
</dbReference>
<dbReference type="OrthoDB" id="755951at2759"/>
<comment type="similarity">
    <text evidence="2">In the N-terminal section; belongs to the glycosyltransferase 20 family.</text>
</comment>
<dbReference type="Gene3D" id="3.40.50.2000">
    <property type="entry name" value="Glycogen Phosphorylase B"/>
    <property type="match status" value="2"/>
</dbReference>
<dbReference type="SUPFAM" id="SSF53756">
    <property type="entry name" value="UDP-Glycosyltransferase/glycogen phosphorylase"/>
    <property type="match status" value="1"/>
</dbReference>
<keyword evidence="5" id="KW-0597">Phosphoprotein</keyword>
<dbReference type="GO" id="GO:0005946">
    <property type="term" value="C:alpha,alpha-trehalose-phosphate synthase complex (UDP-forming)"/>
    <property type="evidence" value="ECO:0007669"/>
    <property type="project" value="TreeGrafter"/>
</dbReference>
<dbReference type="NCBIfam" id="TIGR00685">
    <property type="entry name" value="T6PP"/>
    <property type="match status" value="1"/>
</dbReference>
<keyword evidence="4" id="KW-0963">Cytoplasm</keyword>
<keyword evidence="7" id="KW-0808">Transferase</keyword>
<dbReference type="Proteomes" id="UP000799291">
    <property type="component" value="Unassembled WGS sequence"/>
</dbReference>
<dbReference type="FunFam" id="3.40.50.2000:FF:000036">
    <property type="entry name" value="Alpha,alpha-trehalose-phosphate synthase subunit Tps2"/>
    <property type="match status" value="1"/>
</dbReference>
<sequence>MTTFVVSLFLPYTVDFKEPEVEPSKEVRPPNLSDLGRKGSTTSIKNDSAESLLIRERPTHITMPKTPAAMQEMEEYFTPLQPSAATYFLRPNDPRSLVRSDAHIPEWGASGLFFNQPRSRVDPAPPDTILEYAKAQERAQAKRERSRERAKSMYKSKSGGDPRWEQPYTVVPAVQGNGGLTNAISASKAGGNLDEVITVGLIGFPTDALDEQKKTEIYERLEEEHQALSVYVSDKDYDGHYSHYCKTILWPVFHYIIPDHPKSKAFLDHSWVFYENVNRAFAEKVVKNYKRGDVIWVHDYHLCLVPAMIRQKLPDAKIGFFLHTAFPSSEVFRCLAARKQLLEGMLGANLVAFQTPEYAHHFLQTCSRILAVEATEDGVQLENRFVNVYSSPIGVDPVSLSHARFEKEVVDSIKTMQERYKDKRVIVARDKLDNIRGVRQKLLAFELFLNKNPEWKDKVVLIQVATSTQEDSELASTVSDIVTRIDAVHSTLTHNPLVFLRQDISFSQYLALLSIADALAITSLREGMNLTCHEFIICQDGQSGKKHGPVILSEFTGSSAIFEGAELAVNPWNYAGIARAFKVCLEMGDEEKERRYEKMRNMVHHHTGEFWMRNLSEQLTKVFDEQFRRDTMSIPRLSTQALIKDYEASWKRLFILDYEGTLASYGSVKKTVITNIDRVIDVLADLVADKKNAVYVMSGRKIEELELLFDRVPGVGLIAENGCFLREGGSDSEWVQFPDKEKTAKWMEAITQILQYYLERVEGSWIEERKCSLVFHYESANEKDAASASRQAGECANHINDASEQQRVRAIPTKNSVIIEPSDYDKATAAQHILDKYPESDRPEFLLVAGNDRDDETIFKWAKHMKEDWIIRNVQSVTVGDRNSLAMSTLPNGTTGLLSVLSKLSKVKTDF</sequence>
<dbReference type="GO" id="GO:0004805">
    <property type="term" value="F:trehalose-phosphatase activity"/>
    <property type="evidence" value="ECO:0007669"/>
    <property type="project" value="TreeGrafter"/>
</dbReference>
<dbReference type="PANTHER" id="PTHR10788:SF15">
    <property type="entry name" value="TREHALOSE SYNTHASE COMPLEX REGULATORY SUBUNIT TPS3-RELATED"/>
    <property type="match status" value="1"/>
</dbReference>
<dbReference type="AlphaFoldDB" id="A0A6G1J3X6"/>
<evidence type="ECO:0000256" key="2">
    <source>
        <dbReference type="ARBA" id="ARBA00005409"/>
    </source>
</evidence>
<evidence type="ECO:0000256" key="3">
    <source>
        <dbReference type="ARBA" id="ARBA00006330"/>
    </source>
</evidence>
<comment type="similarity">
    <text evidence="3">In the C-terminal section; belongs to the trehalose phosphatase family.</text>
</comment>
<accession>A0A6G1J3X6</accession>
<organism evidence="7 8">
    <name type="scientific">Lentithecium fluviatile CBS 122367</name>
    <dbReference type="NCBI Taxonomy" id="1168545"/>
    <lineage>
        <taxon>Eukaryota</taxon>
        <taxon>Fungi</taxon>
        <taxon>Dikarya</taxon>
        <taxon>Ascomycota</taxon>
        <taxon>Pezizomycotina</taxon>
        <taxon>Dothideomycetes</taxon>
        <taxon>Pleosporomycetidae</taxon>
        <taxon>Pleosporales</taxon>
        <taxon>Massarineae</taxon>
        <taxon>Lentitheciaceae</taxon>
        <taxon>Lentithecium</taxon>
    </lineage>
</organism>
<feature type="region of interest" description="Disordered" evidence="6">
    <location>
        <begin position="139"/>
        <end position="161"/>
    </location>
</feature>
<reference evidence="7" key="1">
    <citation type="journal article" date="2020" name="Stud. Mycol.">
        <title>101 Dothideomycetes genomes: a test case for predicting lifestyles and emergence of pathogens.</title>
        <authorList>
            <person name="Haridas S."/>
            <person name="Albert R."/>
            <person name="Binder M."/>
            <person name="Bloem J."/>
            <person name="Labutti K."/>
            <person name="Salamov A."/>
            <person name="Andreopoulos B."/>
            <person name="Baker S."/>
            <person name="Barry K."/>
            <person name="Bills G."/>
            <person name="Bluhm B."/>
            <person name="Cannon C."/>
            <person name="Castanera R."/>
            <person name="Culley D."/>
            <person name="Daum C."/>
            <person name="Ezra D."/>
            <person name="Gonzalez J."/>
            <person name="Henrissat B."/>
            <person name="Kuo A."/>
            <person name="Liang C."/>
            <person name="Lipzen A."/>
            <person name="Lutzoni F."/>
            <person name="Magnuson J."/>
            <person name="Mondo S."/>
            <person name="Nolan M."/>
            <person name="Ohm R."/>
            <person name="Pangilinan J."/>
            <person name="Park H.-J."/>
            <person name="Ramirez L."/>
            <person name="Alfaro M."/>
            <person name="Sun H."/>
            <person name="Tritt A."/>
            <person name="Yoshinaga Y."/>
            <person name="Zwiers L.-H."/>
            <person name="Turgeon B."/>
            <person name="Goodwin S."/>
            <person name="Spatafora J."/>
            <person name="Crous P."/>
            <person name="Grigoriev I."/>
        </authorList>
    </citation>
    <scope>NUCLEOTIDE SEQUENCE</scope>
    <source>
        <strain evidence="7">CBS 122367</strain>
    </source>
</reference>
<dbReference type="GO" id="GO:0003825">
    <property type="term" value="F:alpha,alpha-trehalose-phosphate synthase (UDP-forming) activity"/>
    <property type="evidence" value="ECO:0007669"/>
    <property type="project" value="TreeGrafter"/>
</dbReference>
<evidence type="ECO:0000256" key="6">
    <source>
        <dbReference type="SAM" id="MobiDB-lite"/>
    </source>
</evidence>
<evidence type="ECO:0000256" key="1">
    <source>
        <dbReference type="ARBA" id="ARBA00004496"/>
    </source>
</evidence>
<comment type="subcellular location">
    <subcellularLocation>
        <location evidence="1">Cytoplasm</location>
    </subcellularLocation>
</comment>
<dbReference type="InterPro" id="IPR036412">
    <property type="entry name" value="HAD-like_sf"/>
</dbReference>
<dbReference type="CDD" id="cd03788">
    <property type="entry name" value="GT20_TPS"/>
    <property type="match status" value="1"/>
</dbReference>
<keyword evidence="8" id="KW-1185">Reference proteome</keyword>
<dbReference type="GO" id="GO:0030234">
    <property type="term" value="F:enzyme regulator activity"/>
    <property type="evidence" value="ECO:0007669"/>
    <property type="project" value="UniProtKB-ARBA"/>
</dbReference>
<feature type="compositionally biased region" description="Basic and acidic residues" evidence="6">
    <location>
        <begin position="19"/>
        <end position="28"/>
    </location>
</feature>